<dbReference type="InterPro" id="IPR050109">
    <property type="entry name" value="HTH-type_TetR-like_transc_reg"/>
</dbReference>
<evidence type="ECO:0000256" key="1">
    <source>
        <dbReference type="ARBA" id="ARBA00023015"/>
    </source>
</evidence>
<feature type="DNA-binding region" description="H-T-H motif" evidence="4">
    <location>
        <begin position="26"/>
        <end position="45"/>
    </location>
</feature>
<keyword evidence="2 4" id="KW-0238">DNA-binding</keyword>
<evidence type="ECO:0000256" key="2">
    <source>
        <dbReference type="ARBA" id="ARBA00023125"/>
    </source>
</evidence>
<dbReference type="GO" id="GO:0003700">
    <property type="term" value="F:DNA-binding transcription factor activity"/>
    <property type="evidence" value="ECO:0007669"/>
    <property type="project" value="TreeGrafter"/>
</dbReference>
<evidence type="ECO:0000259" key="5">
    <source>
        <dbReference type="PROSITE" id="PS50977"/>
    </source>
</evidence>
<evidence type="ECO:0000313" key="7">
    <source>
        <dbReference type="Proteomes" id="UP001164390"/>
    </source>
</evidence>
<evidence type="ECO:0000256" key="4">
    <source>
        <dbReference type="PROSITE-ProRule" id="PRU00335"/>
    </source>
</evidence>
<dbReference type="EMBL" id="CP094970">
    <property type="protein sequence ID" value="UYM07663.1"/>
    <property type="molecule type" value="Genomic_DNA"/>
</dbReference>
<keyword evidence="7" id="KW-1185">Reference proteome</keyword>
<feature type="domain" description="HTH tetR-type" evidence="5">
    <location>
        <begin position="3"/>
        <end position="63"/>
    </location>
</feature>
<keyword evidence="3" id="KW-0804">Transcription</keyword>
<dbReference type="Pfam" id="PF00440">
    <property type="entry name" value="TetR_N"/>
    <property type="match status" value="1"/>
</dbReference>
<dbReference type="Proteomes" id="UP001164390">
    <property type="component" value="Chromosome"/>
</dbReference>
<dbReference type="PROSITE" id="PS50977">
    <property type="entry name" value="HTH_TETR_2"/>
    <property type="match status" value="1"/>
</dbReference>
<sequence>MPTEARTKLVDALLEYAEANGIAHASLRDIATGVGTSHRMLIHHFGSKEGVLVAVITEMERRQQAALTTLADGPDLAAPDGLWSVWERWADPDLMPFERLFFELYGQALTGRPWAVRLLDGVVDDWIEPVVAVLRAAGFAGTDDTDARLAIAVTRGLLLDLLATGDRTATDAAMRRFVDRWATG</sequence>
<dbReference type="SUPFAM" id="SSF46689">
    <property type="entry name" value="Homeodomain-like"/>
    <property type="match status" value="1"/>
</dbReference>
<dbReference type="InterPro" id="IPR001647">
    <property type="entry name" value="HTH_TetR"/>
</dbReference>
<dbReference type="GO" id="GO:0000976">
    <property type="term" value="F:transcription cis-regulatory region binding"/>
    <property type="evidence" value="ECO:0007669"/>
    <property type="project" value="TreeGrafter"/>
</dbReference>
<protein>
    <submittedName>
        <fullName evidence="6">TetR/AcrR family transcriptional regulator</fullName>
    </submittedName>
</protein>
<organism evidence="6 7">
    <name type="scientific">Solicola gregarius</name>
    <dbReference type="NCBI Taxonomy" id="2908642"/>
    <lineage>
        <taxon>Bacteria</taxon>
        <taxon>Bacillati</taxon>
        <taxon>Actinomycetota</taxon>
        <taxon>Actinomycetes</taxon>
        <taxon>Propionibacteriales</taxon>
        <taxon>Nocardioidaceae</taxon>
        <taxon>Solicola</taxon>
    </lineage>
</organism>
<keyword evidence="1" id="KW-0805">Transcription regulation</keyword>
<dbReference type="PANTHER" id="PTHR30055:SF234">
    <property type="entry name" value="HTH-TYPE TRANSCRIPTIONAL REGULATOR BETI"/>
    <property type="match status" value="1"/>
</dbReference>
<name>A0AA46YPJ0_9ACTN</name>
<dbReference type="RefSeq" id="WP_271636639.1">
    <property type="nucleotide sequence ID" value="NZ_CP094970.1"/>
</dbReference>
<dbReference type="KEGG" id="sgrg:L0C25_11505"/>
<reference evidence="6" key="1">
    <citation type="submission" date="2022-01" db="EMBL/GenBank/DDBJ databases">
        <title>Nocardioidaceae gen. sp. A5X3R13.</title>
        <authorList>
            <person name="Lopez Marin M.A."/>
            <person name="Uhlik O."/>
        </authorList>
    </citation>
    <scope>NUCLEOTIDE SEQUENCE</scope>
    <source>
        <strain evidence="6">A5X3R13</strain>
    </source>
</reference>
<evidence type="ECO:0000313" key="6">
    <source>
        <dbReference type="EMBL" id="UYM07663.1"/>
    </source>
</evidence>
<dbReference type="PANTHER" id="PTHR30055">
    <property type="entry name" value="HTH-TYPE TRANSCRIPTIONAL REGULATOR RUTR"/>
    <property type="match status" value="1"/>
</dbReference>
<evidence type="ECO:0000256" key="3">
    <source>
        <dbReference type="ARBA" id="ARBA00023163"/>
    </source>
</evidence>
<proteinExistence type="predicted"/>
<dbReference type="Gene3D" id="1.10.357.10">
    <property type="entry name" value="Tetracycline Repressor, domain 2"/>
    <property type="match status" value="1"/>
</dbReference>
<accession>A0AA46YPJ0</accession>
<gene>
    <name evidence="6" type="ORF">L0C25_11505</name>
</gene>
<dbReference type="InterPro" id="IPR009057">
    <property type="entry name" value="Homeodomain-like_sf"/>
</dbReference>
<dbReference type="AlphaFoldDB" id="A0AA46YPJ0"/>